<protein>
    <submittedName>
        <fullName evidence="1">Uncharacterized protein</fullName>
    </submittedName>
</protein>
<evidence type="ECO:0000313" key="1">
    <source>
        <dbReference type="EMBL" id="CAD8190312.1"/>
    </source>
</evidence>
<evidence type="ECO:0000313" key="2">
    <source>
        <dbReference type="Proteomes" id="UP000683925"/>
    </source>
</evidence>
<comment type="caution">
    <text evidence="1">The sequence shown here is derived from an EMBL/GenBank/DDBJ whole genome shotgun (WGS) entry which is preliminary data.</text>
</comment>
<proteinExistence type="predicted"/>
<sequence>MQKQKFKSKLLIERQNRILHAQLNYIVSNQGYYLKIKNLTMTLIEANNDIEDMQTGKGIEYMVLNLC</sequence>
<gene>
    <name evidence="1" type="ORF">POCTA_138.1.T0970079</name>
</gene>
<dbReference type="EMBL" id="CAJJDP010000096">
    <property type="protein sequence ID" value="CAD8190312.1"/>
    <property type="molecule type" value="Genomic_DNA"/>
</dbReference>
<organism evidence="1 2">
    <name type="scientific">Paramecium octaurelia</name>
    <dbReference type="NCBI Taxonomy" id="43137"/>
    <lineage>
        <taxon>Eukaryota</taxon>
        <taxon>Sar</taxon>
        <taxon>Alveolata</taxon>
        <taxon>Ciliophora</taxon>
        <taxon>Intramacronucleata</taxon>
        <taxon>Oligohymenophorea</taxon>
        <taxon>Peniculida</taxon>
        <taxon>Parameciidae</taxon>
        <taxon>Paramecium</taxon>
    </lineage>
</organism>
<name>A0A8S1WMD5_PAROT</name>
<keyword evidence="2" id="KW-1185">Reference proteome</keyword>
<reference evidence="1" key="1">
    <citation type="submission" date="2021-01" db="EMBL/GenBank/DDBJ databases">
        <authorList>
            <consortium name="Genoscope - CEA"/>
            <person name="William W."/>
        </authorList>
    </citation>
    <scope>NUCLEOTIDE SEQUENCE</scope>
</reference>
<accession>A0A8S1WMD5</accession>
<dbReference type="Proteomes" id="UP000683925">
    <property type="component" value="Unassembled WGS sequence"/>
</dbReference>
<dbReference type="AlphaFoldDB" id="A0A8S1WMD5"/>